<gene>
    <name evidence="1" type="ORF">FYJ55_02030</name>
</gene>
<dbReference type="AlphaFoldDB" id="A0A6N7VDD4"/>
<dbReference type="Proteomes" id="UP000434241">
    <property type="component" value="Unassembled WGS sequence"/>
</dbReference>
<feature type="non-terminal residue" evidence="1">
    <location>
        <position position="34"/>
    </location>
</feature>
<keyword evidence="2" id="KW-1185">Reference proteome</keyword>
<reference evidence="1 2" key="1">
    <citation type="submission" date="2019-08" db="EMBL/GenBank/DDBJ databases">
        <title>In-depth cultivation of the pig gut microbiome towards novel bacterial diversity and tailored functional studies.</title>
        <authorList>
            <person name="Wylensek D."/>
            <person name="Hitch T.C.A."/>
            <person name="Clavel T."/>
        </authorList>
    </citation>
    <scope>NUCLEOTIDE SEQUENCE [LARGE SCALE GENOMIC DNA]</scope>
    <source>
        <strain evidence="1 2">LKV-472-APC-3</strain>
    </source>
</reference>
<evidence type="ECO:0000313" key="1">
    <source>
        <dbReference type="EMBL" id="MSS55717.1"/>
    </source>
</evidence>
<organism evidence="1 2">
    <name type="scientific">Holdemanella porci</name>
    <dbReference type="NCBI Taxonomy" id="2652276"/>
    <lineage>
        <taxon>Bacteria</taxon>
        <taxon>Bacillati</taxon>
        <taxon>Bacillota</taxon>
        <taxon>Erysipelotrichia</taxon>
        <taxon>Erysipelotrichales</taxon>
        <taxon>Erysipelotrichaceae</taxon>
        <taxon>Holdemanella</taxon>
    </lineage>
</organism>
<comment type="caution">
    <text evidence="1">The sequence shown here is derived from an EMBL/GenBank/DDBJ whole genome shotgun (WGS) entry which is preliminary data.</text>
</comment>
<name>A0A6N7VDD4_9FIRM</name>
<proteinExistence type="predicted"/>
<dbReference type="EMBL" id="VUMR01000006">
    <property type="protein sequence ID" value="MSS55717.1"/>
    <property type="molecule type" value="Genomic_DNA"/>
</dbReference>
<protein>
    <submittedName>
        <fullName evidence="1">Transposase</fullName>
    </submittedName>
</protein>
<evidence type="ECO:0000313" key="2">
    <source>
        <dbReference type="Proteomes" id="UP000434241"/>
    </source>
</evidence>
<sequence length="34" mass="4043">MANKKKQFDQEFKQNAVNYCLTHPELSRKECAKN</sequence>
<accession>A0A6N7VDD4</accession>